<dbReference type="EMBL" id="OMOH01000001">
    <property type="protein sequence ID" value="SPF67017.1"/>
    <property type="molecule type" value="Genomic_DNA"/>
</dbReference>
<dbReference type="SUPFAM" id="SSF53822">
    <property type="entry name" value="Periplasmic binding protein-like I"/>
    <property type="match status" value="1"/>
</dbReference>
<protein>
    <submittedName>
        <fullName evidence="2">Periplasmic binding protein/LacI sugar binding domain</fullName>
    </submittedName>
</protein>
<organism evidence="2 3">
    <name type="scientific">Propionibacterium ruminifibrarum</name>
    <dbReference type="NCBI Taxonomy" id="1962131"/>
    <lineage>
        <taxon>Bacteria</taxon>
        <taxon>Bacillati</taxon>
        <taxon>Actinomycetota</taxon>
        <taxon>Actinomycetes</taxon>
        <taxon>Propionibacteriales</taxon>
        <taxon>Propionibacteriaceae</taxon>
        <taxon>Propionibacterium</taxon>
    </lineage>
</organism>
<accession>A0A375HXM7</accession>
<sequence>MTSFGYLSNQIATSSAGNRSHCIIGFLAQSLANPVFIDVFESLAGLVREQGHRVIVMQGGFDIAWEDRRLRDLVTLRPDGIVLAGHAGLTTALGAAVNSLPVVAVTRKIEMNGVTSIYCNDPLRG</sequence>
<dbReference type="RefSeq" id="WP_182858494.1">
    <property type="nucleotide sequence ID" value="NZ_OMOH01000001.1"/>
</dbReference>
<evidence type="ECO:0000259" key="1">
    <source>
        <dbReference type="Pfam" id="PF00532"/>
    </source>
</evidence>
<name>A0A375HXM7_9ACTN</name>
<dbReference type="Gene3D" id="3.40.50.2300">
    <property type="match status" value="1"/>
</dbReference>
<proteinExistence type="predicted"/>
<dbReference type="AlphaFoldDB" id="A0A375HXM7"/>
<keyword evidence="3" id="KW-1185">Reference proteome</keyword>
<feature type="domain" description="Periplasmic binding protein/LacI sugar binding" evidence="1">
    <location>
        <begin position="24"/>
        <end position="116"/>
    </location>
</feature>
<gene>
    <name evidence="2" type="ORF">PROPJV5_0025</name>
</gene>
<dbReference type="InterPro" id="IPR001761">
    <property type="entry name" value="Peripla_BP/Lac1_sug-bd_dom"/>
</dbReference>
<dbReference type="InterPro" id="IPR028082">
    <property type="entry name" value="Peripla_BP_I"/>
</dbReference>
<evidence type="ECO:0000313" key="2">
    <source>
        <dbReference type="EMBL" id="SPF67017.1"/>
    </source>
</evidence>
<evidence type="ECO:0000313" key="3">
    <source>
        <dbReference type="Proteomes" id="UP000265962"/>
    </source>
</evidence>
<reference evidence="3" key="1">
    <citation type="submission" date="2018-02" db="EMBL/GenBank/DDBJ databases">
        <authorList>
            <person name="Hornung B."/>
        </authorList>
    </citation>
    <scope>NUCLEOTIDE SEQUENCE [LARGE SCALE GENOMIC DNA]</scope>
</reference>
<dbReference type="Pfam" id="PF00532">
    <property type="entry name" value="Peripla_BP_1"/>
    <property type="match status" value="1"/>
</dbReference>
<dbReference type="Proteomes" id="UP000265962">
    <property type="component" value="Unassembled WGS sequence"/>
</dbReference>